<dbReference type="PANTHER" id="PTHR23025">
    <property type="entry name" value="TRIACYLGLYCEROL LIPASE"/>
    <property type="match status" value="1"/>
</dbReference>
<name>K1VI80_TRIAC</name>
<gene>
    <name evidence="3" type="ORF">A1Q2_01853</name>
</gene>
<sequence>MIGQLLGRPSPALRRGQVFLILFFWIWRLYKGDGSYMRSTPTGYNRSMPSHRVRPVAHLAPTIAVPAKVWWRRVWSFLVARRTGTRWMTNINERLKYFTPYQLILGTMTLVYALRHADDLLGIGPPEPHANMYSRSYYRATYINTALDAGFSTAMSIRPKWLRDISSLLFAGYYLIYSNEADEVLRKYRALCSVEMLRTTWEKTFINPYLRFAMKMMLPKLPIVKYVMIPRPPGSRENLPAVKAMFFFDGTEEELAKATELVIDYPGGGFISMGPECHEERLRCWAKRTGKPVEGIDAYVTINQTGGECLGIKSGKLRIVLTGDSAGGNICTTITNRILEHGAHVPRPVAIILSYPALDFNFTSFMSPDNLKVLKTEQSETHIPGLLAGKDHMRHAAPLSVVDDVKPRRPTHRSSKSWANKLGMSMAMTPSAESPSHRRSRSTSRSRATSPHPKRSLTTRNSGWFANREGRTSFTKEEDSEDSDGESWASADSRRDADKSLRDRVKTPGPHMDERFKGGILEAAGEELVVDPLRPKRAPLGTRLTMTSRVGYFQDRVITPSMMRAMAILYVGPQQCPDFGSDYYISPILTPPHLLAHFPPVYMICGERDPFVDDTVLFAGKLREAKRARRATAQKAAATSKDGVPDPILRESDDDWVQMRIIEGWGHGFMQMSALMKEVAPVLIEMADWIDESFQRADLIDKDEASAAENGNAQDLPSPVRSRLVKPGTHYPKIPANERLGDADLGGLDFAESGEDEGMISFTPKTKSKKRTPPPSQFISMPRRSSKETLIPRNNSAPRFDDDVTSIASAETAEVQTPKTFTFDAPQPRGSGAFALFGRSSNSTPRAAPTGASALYGAGTFPRRSDSVGSSGSRASVSLNGGPAALQRAAAAAARAASPALQAAGIVPQKVSNLSGAELMRRRRAEAVLGMEDEKDEKK</sequence>
<feature type="domain" description="Alpha/beta hydrolase fold-3" evidence="2">
    <location>
        <begin position="297"/>
        <end position="363"/>
    </location>
</feature>
<dbReference type="GO" id="GO:0004806">
    <property type="term" value="F:triacylglycerol lipase activity"/>
    <property type="evidence" value="ECO:0007669"/>
    <property type="project" value="TreeGrafter"/>
</dbReference>
<dbReference type="OMA" id="WVQMRII"/>
<evidence type="ECO:0000313" key="4">
    <source>
        <dbReference type="Proteomes" id="UP000006757"/>
    </source>
</evidence>
<protein>
    <recommendedName>
        <fullName evidence="2">Alpha/beta hydrolase fold-3 domain-containing protein</fullName>
    </recommendedName>
</protein>
<feature type="region of interest" description="Disordered" evidence="1">
    <location>
        <begin position="706"/>
        <end position="801"/>
    </location>
</feature>
<dbReference type="OrthoDB" id="5570009at2759"/>
<dbReference type="Pfam" id="PF07859">
    <property type="entry name" value="Abhydrolase_3"/>
    <property type="match status" value="2"/>
</dbReference>
<dbReference type="Proteomes" id="UP000006757">
    <property type="component" value="Unassembled WGS sequence"/>
</dbReference>
<dbReference type="SUPFAM" id="SSF53474">
    <property type="entry name" value="alpha/beta-Hydrolases"/>
    <property type="match status" value="1"/>
</dbReference>
<feature type="compositionally biased region" description="Basic and acidic residues" evidence="1">
    <location>
        <begin position="468"/>
        <end position="477"/>
    </location>
</feature>
<dbReference type="PANTHER" id="PTHR23025:SF3">
    <property type="entry name" value="HORMONE-SENSITIVE LIPASE"/>
    <property type="match status" value="1"/>
</dbReference>
<dbReference type="InterPro" id="IPR013094">
    <property type="entry name" value="AB_hydrolase_3"/>
</dbReference>
<dbReference type="GO" id="GO:0005829">
    <property type="term" value="C:cytosol"/>
    <property type="evidence" value="ECO:0007669"/>
    <property type="project" value="TreeGrafter"/>
</dbReference>
<comment type="caution">
    <text evidence="3">The sequence shown here is derived from an EMBL/GenBank/DDBJ whole genome shotgun (WGS) entry which is preliminary data.</text>
</comment>
<evidence type="ECO:0000256" key="1">
    <source>
        <dbReference type="SAM" id="MobiDB-lite"/>
    </source>
</evidence>
<feature type="compositionally biased region" description="Basic and acidic residues" evidence="1">
    <location>
        <begin position="492"/>
        <end position="515"/>
    </location>
</feature>
<dbReference type="InterPro" id="IPR029058">
    <property type="entry name" value="AB_hydrolase_fold"/>
</dbReference>
<dbReference type="eggNOG" id="KOG4388">
    <property type="taxonomic scope" value="Eukaryota"/>
</dbReference>
<organism evidence="3 4">
    <name type="scientific">Trichosporon asahii var. asahii (strain CBS 8904)</name>
    <name type="common">Yeast</name>
    <dbReference type="NCBI Taxonomy" id="1220162"/>
    <lineage>
        <taxon>Eukaryota</taxon>
        <taxon>Fungi</taxon>
        <taxon>Dikarya</taxon>
        <taxon>Basidiomycota</taxon>
        <taxon>Agaricomycotina</taxon>
        <taxon>Tremellomycetes</taxon>
        <taxon>Trichosporonales</taxon>
        <taxon>Trichosporonaceae</taxon>
        <taxon>Trichosporon</taxon>
    </lineage>
</organism>
<dbReference type="Gene3D" id="3.40.50.1820">
    <property type="entry name" value="alpha/beta hydrolase"/>
    <property type="match status" value="2"/>
</dbReference>
<reference evidence="3 4" key="1">
    <citation type="journal article" date="2012" name="Eukaryot. Cell">
        <title>Genome sequence of the Trichosporon asahii environmental strain CBS 8904.</title>
        <authorList>
            <person name="Yang R.Y."/>
            <person name="Li H.T."/>
            <person name="Zhu H."/>
            <person name="Zhou G.P."/>
            <person name="Wang M."/>
            <person name="Wang L."/>
        </authorList>
    </citation>
    <scope>NUCLEOTIDE SEQUENCE [LARGE SCALE GENOMIC DNA]</scope>
    <source>
        <strain evidence="3 4">CBS 8904</strain>
    </source>
</reference>
<accession>K1VI80</accession>
<dbReference type="STRING" id="1220162.K1VI80"/>
<dbReference type="AlphaFoldDB" id="K1VI80"/>
<dbReference type="HOGENOM" id="CLU_003590_2_0_1"/>
<dbReference type="GO" id="GO:0004771">
    <property type="term" value="F:sterol ester esterase activity"/>
    <property type="evidence" value="ECO:0007669"/>
    <property type="project" value="TreeGrafter"/>
</dbReference>
<dbReference type="InParanoid" id="K1VI80"/>
<keyword evidence="4" id="KW-1185">Reference proteome</keyword>
<evidence type="ECO:0000313" key="3">
    <source>
        <dbReference type="EMBL" id="EKD03840.1"/>
    </source>
</evidence>
<feature type="domain" description="Alpha/beta hydrolase fold-3" evidence="2">
    <location>
        <begin position="552"/>
        <end position="628"/>
    </location>
</feature>
<proteinExistence type="predicted"/>
<evidence type="ECO:0000259" key="2">
    <source>
        <dbReference type="Pfam" id="PF07859"/>
    </source>
</evidence>
<feature type="region of interest" description="Disordered" evidence="1">
    <location>
        <begin position="399"/>
        <end position="515"/>
    </location>
</feature>
<dbReference type="EMBL" id="AMBO01000240">
    <property type="protein sequence ID" value="EKD03840.1"/>
    <property type="molecule type" value="Genomic_DNA"/>
</dbReference>
<dbReference type="GO" id="GO:0019433">
    <property type="term" value="P:triglyceride catabolic process"/>
    <property type="evidence" value="ECO:0007669"/>
    <property type="project" value="TreeGrafter"/>
</dbReference>